<dbReference type="Gene3D" id="3.40.228.10">
    <property type="entry name" value="Dimethylsulfoxide Reductase, domain 2"/>
    <property type="match status" value="1"/>
</dbReference>
<dbReference type="GO" id="GO:0046872">
    <property type="term" value="F:metal ion binding"/>
    <property type="evidence" value="ECO:0007669"/>
    <property type="project" value="UniProtKB-KW"/>
</dbReference>
<evidence type="ECO:0000256" key="4">
    <source>
        <dbReference type="ARBA" id="ARBA00022485"/>
    </source>
</evidence>
<evidence type="ECO:0000313" key="13">
    <source>
        <dbReference type="Proteomes" id="UP000826722"/>
    </source>
</evidence>
<dbReference type="InterPro" id="IPR006657">
    <property type="entry name" value="MoPterin_dinucl-bd_dom"/>
</dbReference>
<dbReference type="PROSITE" id="PS00551">
    <property type="entry name" value="MOLYBDOPTERIN_PROK_1"/>
    <property type="match status" value="1"/>
</dbReference>
<dbReference type="InterPro" id="IPR041854">
    <property type="entry name" value="BFD-like_2Fe2S-bd_dom_sf"/>
</dbReference>
<dbReference type="EMBL" id="AP024110">
    <property type="protein sequence ID" value="BCM24140.1"/>
    <property type="molecule type" value="Genomic_DNA"/>
</dbReference>
<dbReference type="Gene3D" id="2.20.25.90">
    <property type="entry name" value="ADC-like domains"/>
    <property type="match status" value="1"/>
</dbReference>
<dbReference type="GO" id="GO:0016491">
    <property type="term" value="F:oxidoreductase activity"/>
    <property type="evidence" value="ECO:0007669"/>
    <property type="project" value="UniProtKB-KW"/>
</dbReference>
<dbReference type="Proteomes" id="UP000826722">
    <property type="component" value="Chromosome"/>
</dbReference>
<dbReference type="GO" id="GO:0051539">
    <property type="term" value="F:4 iron, 4 sulfur cluster binding"/>
    <property type="evidence" value="ECO:0007669"/>
    <property type="project" value="UniProtKB-KW"/>
</dbReference>
<comment type="cofactor">
    <cofactor evidence="2">
        <name>[4Fe-4S] cluster</name>
        <dbReference type="ChEBI" id="CHEBI:49883"/>
    </cofactor>
</comment>
<keyword evidence="6" id="KW-0479">Metal-binding</keyword>
<dbReference type="GO" id="GO:0042128">
    <property type="term" value="P:nitrate assimilation"/>
    <property type="evidence" value="ECO:0007669"/>
    <property type="project" value="UniProtKB-KW"/>
</dbReference>
<dbReference type="PANTHER" id="PTHR43105">
    <property type="entry name" value="RESPIRATORY NITRATE REDUCTASE"/>
    <property type="match status" value="1"/>
</dbReference>
<evidence type="ECO:0000256" key="2">
    <source>
        <dbReference type="ARBA" id="ARBA00001966"/>
    </source>
</evidence>
<evidence type="ECO:0000256" key="1">
    <source>
        <dbReference type="ARBA" id="ARBA00001942"/>
    </source>
</evidence>
<protein>
    <submittedName>
        <fullName evidence="12">Assimilatory nitrate reductase</fullName>
    </submittedName>
</protein>
<reference evidence="12" key="1">
    <citation type="journal article" date="2021" name="Arch. Microbiol.">
        <title>Methyloradius palustris gen. nov., sp. nov., a methanol-oxidizing bacterium isolated from snow.</title>
        <authorList>
            <person name="Miyadera T."/>
            <person name="Kojima H."/>
            <person name="Fukui M."/>
        </authorList>
    </citation>
    <scope>NUCLEOTIDE SEQUENCE</scope>
    <source>
        <strain evidence="12">Zm11</strain>
    </source>
</reference>
<dbReference type="GO" id="GO:0045333">
    <property type="term" value="P:cellular respiration"/>
    <property type="evidence" value="ECO:0007669"/>
    <property type="project" value="UniProtKB-ARBA"/>
</dbReference>
<dbReference type="Gene3D" id="1.10.10.1100">
    <property type="entry name" value="BFD-like [2Fe-2S]-binding domain"/>
    <property type="match status" value="1"/>
</dbReference>
<dbReference type="GO" id="GO:0043546">
    <property type="term" value="F:molybdopterin cofactor binding"/>
    <property type="evidence" value="ECO:0007669"/>
    <property type="project" value="InterPro"/>
</dbReference>
<dbReference type="InterPro" id="IPR006656">
    <property type="entry name" value="Mopterin_OxRdtase"/>
</dbReference>
<evidence type="ECO:0000256" key="3">
    <source>
        <dbReference type="ARBA" id="ARBA00008747"/>
    </source>
</evidence>
<keyword evidence="5" id="KW-0500">Molybdenum</keyword>
<dbReference type="InterPro" id="IPR006655">
    <property type="entry name" value="Mopterin_OxRdtase_prok_CS"/>
</dbReference>
<dbReference type="PANTHER" id="PTHR43105:SF9">
    <property type="entry name" value="NADPH-FE(3+) OXIDOREDUCTASE SUBUNIT ALPHA"/>
    <property type="match status" value="1"/>
</dbReference>
<sequence>MSAIPIQAKEVKSTCCYCGVGCGVLIQTEQGRITGVRGDPDHPANFGRLCTKGSTLHLSTRPEARLLYPELRRNRTDVRQRASWDESLDYVAERFAAIIREHGPDAVAFYISGQLLTEDYYVFNKLAKGLIGTNNVDTNSRLCMSSAVSGYKATLGADAPPACYEDIDHAACLFIAGSNTAYAHPILYRRIEDAKAKNPEMKIIVVDPRLTDTAQSADLHLAILPGTDVALFNGMLHVMLWEGLLDMAYINAHTEGFEALKNTVREYTPKMVADICGIKEADIITASKWFGAGPTLSMYCQGLNQSTSGTDKNAALINLHLATGQIGKPGAGPFSLTGQPNAMGGREVGGMANLLSGHRDLANPEHRAEVAKLWGIESVPEQPGKTAVEIFKAIGDGSIKAVWIACTNPAQSMPDLSSVLAALDKAELVVLQEAFQGTETTSYADVILPASSWGEKEGTVTNSERRITHLNPAVTPPVEARHDWEIATDFALRLGRLLDTTKDAAKLFPYTRPEHIFNEHRETTRGRDLDITGISYGLLDESGPQLWPFPEGSDTGVKRLYTDGIFQKENGKAQFVNTIYKSTAEKTDARHPLHLTTGRLRDQWHGMSRTGTVAQLFNHAEEPIISMNLGDMKRRSIEAGSLVKVSNKRGSLILRAQPSDEMMPAQTFIPMHWGSQFMNCLGSNALMPSAFDKTSKQPELKHAAIKIEKVELPWQMMVMRVCHDLHLLQNIRTLLKHFDYASCGLYGRGDGMVILRASHNVTPDDGIIQQLDEMLGMTEGMPMLNYNDSKRGISKRILVENKQVTGVRLIGEILAAEWLREVMTQGEFTEQLHLWALAPLSTPPTGNGSRGKIICNCVDVAENTIVDNIARGADLITLKNKLKCGTECGSCVPELNRLIKLHAPAISKFND</sequence>
<dbReference type="InterPro" id="IPR006963">
    <property type="entry name" value="Mopterin_OxRdtase_4Fe-4S_dom"/>
</dbReference>
<keyword evidence="13" id="KW-1185">Reference proteome</keyword>
<dbReference type="InterPro" id="IPR027467">
    <property type="entry name" value="MopterinOxRdtase_cofactor_BS"/>
</dbReference>
<dbReference type="InterPro" id="IPR009010">
    <property type="entry name" value="Asp_de-COase-like_dom_sf"/>
</dbReference>
<gene>
    <name evidence="12" type="ORF">ZMTM_03990</name>
</gene>
<keyword evidence="8" id="KW-0408">Iron</keyword>
<proteinExistence type="inferred from homology"/>
<dbReference type="SMART" id="SM00926">
    <property type="entry name" value="Molybdop_Fe4S4"/>
    <property type="match status" value="1"/>
</dbReference>
<dbReference type="SUPFAM" id="SSF50692">
    <property type="entry name" value="ADC-like"/>
    <property type="match status" value="1"/>
</dbReference>
<dbReference type="PROSITE" id="PS51669">
    <property type="entry name" value="4FE4S_MOW_BIS_MGD"/>
    <property type="match status" value="1"/>
</dbReference>
<dbReference type="FunFam" id="3.40.228.10:FF:000002">
    <property type="entry name" value="Formate dehydrogenase subunit alpha"/>
    <property type="match status" value="1"/>
</dbReference>
<dbReference type="RefSeq" id="WP_225907062.1">
    <property type="nucleotide sequence ID" value="NZ_AP024110.1"/>
</dbReference>
<dbReference type="AlphaFoldDB" id="A0A8D5FYM1"/>
<name>A0A8D5FYM1_9PROT</name>
<dbReference type="Pfam" id="PF04324">
    <property type="entry name" value="Fer2_BFD"/>
    <property type="match status" value="1"/>
</dbReference>
<dbReference type="GO" id="GO:1990204">
    <property type="term" value="C:oxidoreductase complex"/>
    <property type="evidence" value="ECO:0007669"/>
    <property type="project" value="UniProtKB-ARBA"/>
</dbReference>
<dbReference type="InterPro" id="IPR050123">
    <property type="entry name" value="Prok_molybdopt-oxidoreductase"/>
</dbReference>
<evidence type="ECO:0000256" key="5">
    <source>
        <dbReference type="ARBA" id="ARBA00022505"/>
    </source>
</evidence>
<evidence type="ECO:0000256" key="9">
    <source>
        <dbReference type="ARBA" id="ARBA00023014"/>
    </source>
</evidence>
<keyword evidence="9" id="KW-0411">Iron-sulfur</keyword>
<dbReference type="Gene3D" id="2.40.40.20">
    <property type="match status" value="1"/>
</dbReference>
<dbReference type="SUPFAM" id="SSF53706">
    <property type="entry name" value="Formate dehydrogenase/DMSO reductase, domains 1-3"/>
    <property type="match status" value="1"/>
</dbReference>
<feature type="domain" description="4Fe-4S Mo/W bis-MGD-type" evidence="11">
    <location>
        <begin position="8"/>
        <end position="64"/>
    </location>
</feature>
<dbReference type="Pfam" id="PF00384">
    <property type="entry name" value="Molybdopterin"/>
    <property type="match status" value="1"/>
</dbReference>
<keyword evidence="10" id="KW-0534">Nitrate assimilation</keyword>
<dbReference type="KEGG" id="mpau:ZMTM_03990"/>
<comment type="similarity">
    <text evidence="3">Belongs to the prokaryotic molybdopterin-containing oxidoreductase family. NasA/NapA/NarB subfamily.</text>
</comment>
<keyword evidence="4" id="KW-0004">4Fe-4S</keyword>
<evidence type="ECO:0000256" key="6">
    <source>
        <dbReference type="ARBA" id="ARBA00022723"/>
    </source>
</evidence>
<evidence type="ECO:0000256" key="7">
    <source>
        <dbReference type="ARBA" id="ARBA00023002"/>
    </source>
</evidence>
<organism evidence="12 13">
    <name type="scientific">Methyloradius palustris</name>
    <dbReference type="NCBI Taxonomy" id="2778876"/>
    <lineage>
        <taxon>Bacteria</taxon>
        <taxon>Pseudomonadati</taxon>
        <taxon>Pseudomonadota</taxon>
        <taxon>Betaproteobacteria</taxon>
        <taxon>Nitrosomonadales</taxon>
        <taxon>Methylophilaceae</taxon>
        <taxon>Methyloradius</taxon>
    </lineage>
</organism>
<evidence type="ECO:0000259" key="11">
    <source>
        <dbReference type="PROSITE" id="PS51669"/>
    </source>
</evidence>
<dbReference type="Gene3D" id="3.40.50.740">
    <property type="match status" value="1"/>
</dbReference>
<evidence type="ECO:0000313" key="12">
    <source>
        <dbReference type="EMBL" id="BCM24140.1"/>
    </source>
</evidence>
<comment type="cofactor">
    <cofactor evidence="1">
        <name>Mo-bis(molybdopterin guanine dinucleotide)</name>
        <dbReference type="ChEBI" id="CHEBI:60539"/>
    </cofactor>
</comment>
<dbReference type="GO" id="GO:0016020">
    <property type="term" value="C:membrane"/>
    <property type="evidence" value="ECO:0007669"/>
    <property type="project" value="TreeGrafter"/>
</dbReference>
<dbReference type="InterPro" id="IPR041957">
    <property type="entry name" value="CT_Nitrate-R-NapA-like"/>
</dbReference>
<dbReference type="Pfam" id="PF04879">
    <property type="entry name" value="Molybdop_Fe4S4"/>
    <property type="match status" value="1"/>
</dbReference>
<evidence type="ECO:0000256" key="10">
    <source>
        <dbReference type="ARBA" id="ARBA00023063"/>
    </source>
</evidence>
<dbReference type="CDD" id="cd02791">
    <property type="entry name" value="MopB_CT_Nitrate-R-NapA-like"/>
    <property type="match status" value="1"/>
</dbReference>
<evidence type="ECO:0000256" key="8">
    <source>
        <dbReference type="ARBA" id="ARBA00023004"/>
    </source>
</evidence>
<dbReference type="InterPro" id="IPR007419">
    <property type="entry name" value="BFD-like_2Fe2S-bd_dom"/>
</dbReference>
<keyword evidence="7" id="KW-0560">Oxidoreductase</keyword>
<dbReference type="CDD" id="cd02754">
    <property type="entry name" value="MopB_Nitrate-R-NapA-like"/>
    <property type="match status" value="1"/>
</dbReference>
<dbReference type="Pfam" id="PF01568">
    <property type="entry name" value="Molydop_binding"/>
    <property type="match status" value="1"/>
</dbReference>
<dbReference type="PROSITE" id="PS00490">
    <property type="entry name" value="MOLYBDOPTERIN_PROK_2"/>
    <property type="match status" value="1"/>
</dbReference>
<accession>A0A8D5FYM1</accession>